<dbReference type="CTD" id="78774856"/>
<gene>
    <name evidence="1" type="ORF">GCK72_009183</name>
</gene>
<dbReference type="Proteomes" id="UP000483820">
    <property type="component" value="Chromosome III"/>
</dbReference>
<organism evidence="1 2">
    <name type="scientific">Caenorhabditis remanei</name>
    <name type="common">Caenorhabditis vulgaris</name>
    <dbReference type="NCBI Taxonomy" id="31234"/>
    <lineage>
        <taxon>Eukaryota</taxon>
        <taxon>Metazoa</taxon>
        <taxon>Ecdysozoa</taxon>
        <taxon>Nematoda</taxon>
        <taxon>Chromadorea</taxon>
        <taxon>Rhabditida</taxon>
        <taxon>Rhabditina</taxon>
        <taxon>Rhabditomorpha</taxon>
        <taxon>Rhabditoidea</taxon>
        <taxon>Rhabditidae</taxon>
        <taxon>Peloderinae</taxon>
        <taxon>Caenorhabditis</taxon>
    </lineage>
</organism>
<proteinExistence type="predicted"/>
<accession>A0A6A5GZI4</accession>
<evidence type="ECO:0000313" key="1">
    <source>
        <dbReference type="EMBL" id="KAF1760930.1"/>
    </source>
</evidence>
<dbReference type="EMBL" id="WUAV01000003">
    <property type="protein sequence ID" value="KAF1760930.1"/>
    <property type="molecule type" value="Genomic_DNA"/>
</dbReference>
<dbReference type="AlphaFoldDB" id="A0A6A5GZI4"/>
<evidence type="ECO:0000313" key="2">
    <source>
        <dbReference type="Proteomes" id="UP000483820"/>
    </source>
</evidence>
<name>A0A6A5GZI4_CAERE</name>
<dbReference type="KEGG" id="crq:GCK72_009183"/>
<sequence length="81" mass="8971">MKNEFEENLWKMSDVGGMVGFVDVDDDGVEELVVVDSSEGHPYRFSDTIVVASSGQLAASVVTNRQHAANSTRNNSEKRYF</sequence>
<comment type="caution">
    <text evidence="1">The sequence shown here is derived from an EMBL/GenBank/DDBJ whole genome shotgun (WGS) entry which is preliminary data.</text>
</comment>
<dbReference type="GeneID" id="78774856"/>
<dbReference type="RefSeq" id="XP_053586831.1">
    <property type="nucleotide sequence ID" value="XM_053727254.1"/>
</dbReference>
<reference evidence="1 2" key="1">
    <citation type="submission" date="2019-12" db="EMBL/GenBank/DDBJ databases">
        <title>Chromosome-level assembly of the Caenorhabditis remanei genome.</title>
        <authorList>
            <person name="Teterina A.A."/>
            <person name="Willis J.H."/>
            <person name="Phillips P.C."/>
        </authorList>
    </citation>
    <scope>NUCLEOTIDE SEQUENCE [LARGE SCALE GENOMIC DNA]</scope>
    <source>
        <strain evidence="1 2">PX506</strain>
        <tissue evidence="1">Whole organism</tissue>
    </source>
</reference>
<protein>
    <submittedName>
        <fullName evidence="1">Uncharacterized protein</fullName>
    </submittedName>
</protein>